<accession>A0A645FBR9</accession>
<reference evidence="1" key="1">
    <citation type="submission" date="2019-08" db="EMBL/GenBank/DDBJ databases">
        <authorList>
            <person name="Kucharzyk K."/>
            <person name="Murdoch R.W."/>
            <person name="Higgins S."/>
            <person name="Loffler F."/>
        </authorList>
    </citation>
    <scope>NUCLEOTIDE SEQUENCE</scope>
</reference>
<protein>
    <recommendedName>
        <fullName evidence="2">FAD/NAD(P)-binding domain-containing protein</fullName>
    </recommendedName>
</protein>
<dbReference type="InterPro" id="IPR036188">
    <property type="entry name" value="FAD/NAD-bd_sf"/>
</dbReference>
<comment type="caution">
    <text evidence="1">The sequence shown here is derived from an EMBL/GenBank/DDBJ whole genome shotgun (WGS) entry which is preliminary data.</text>
</comment>
<organism evidence="1">
    <name type="scientific">bioreactor metagenome</name>
    <dbReference type="NCBI Taxonomy" id="1076179"/>
    <lineage>
        <taxon>unclassified sequences</taxon>
        <taxon>metagenomes</taxon>
        <taxon>ecological metagenomes</taxon>
    </lineage>
</organism>
<dbReference type="EMBL" id="VSSQ01057963">
    <property type="protein sequence ID" value="MPN11717.1"/>
    <property type="molecule type" value="Genomic_DNA"/>
</dbReference>
<dbReference type="SUPFAM" id="SSF51905">
    <property type="entry name" value="FAD/NAD(P)-binding domain"/>
    <property type="match status" value="1"/>
</dbReference>
<evidence type="ECO:0000313" key="1">
    <source>
        <dbReference type="EMBL" id="MPN11717.1"/>
    </source>
</evidence>
<name>A0A645FBR9_9ZZZZ</name>
<sequence length="71" mass="7707">MFILRDSVSPGQLVPGLVVEEGHIKVNRNMETNLKGCYAAGDVVGKPYQYLKSMGEGQVAALHAVSYLDKL</sequence>
<proteinExistence type="predicted"/>
<evidence type="ECO:0008006" key="2">
    <source>
        <dbReference type="Google" id="ProtNLM"/>
    </source>
</evidence>
<dbReference type="Gene3D" id="3.50.50.60">
    <property type="entry name" value="FAD/NAD(P)-binding domain"/>
    <property type="match status" value="1"/>
</dbReference>
<dbReference type="AlphaFoldDB" id="A0A645FBR9"/>
<gene>
    <name evidence="1" type="ORF">SDC9_159025</name>
</gene>